<dbReference type="PROSITE" id="PS50889">
    <property type="entry name" value="S4"/>
    <property type="match status" value="1"/>
</dbReference>
<gene>
    <name evidence="3" type="ORF">BGLFYP119_01123</name>
</gene>
<dbReference type="SMART" id="SM00363">
    <property type="entry name" value="S4"/>
    <property type="match status" value="1"/>
</dbReference>
<proteinExistence type="predicted"/>
<evidence type="ECO:0000313" key="3">
    <source>
        <dbReference type="EMBL" id="VYS92348.1"/>
    </source>
</evidence>
<dbReference type="EMBL" id="CACRST010000010">
    <property type="protein sequence ID" value="VYS92348.1"/>
    <property type="molecule type" value="Genomic_DNA"/>
</dbReference>
<keyword evidence="1" id="KW-0694">RNA-binding</keyword>
<dbReference type="AlphaFoldDB" id="A0A6N2SID3"/>
<evidence type="ECO:0000256" key="1">
    <source>
        <dbReference type="PROSITE-ProRule" id="PRU00182"/>
    </source>
</evidence>
<feature type="domain" description="RNA-binding S4" evidence="2">
    <location>
        <begin position="125"/>
        <end position="184"/>
    </location>
</feature>
<evidence type="ECO:0000259" key="2">
    <source>
        <dbReference type="SMART" id="SM00363"/>
    </source>
</evidence>
<dbReference type="InterPro" id="IPR012677">
    <property type="entry name" value="Nucleotide-bd_a/b_plait_sf"/>
</dbReference>
<dbReference type="Pfam" id="PF01479">
    <property type="entry name" value="S4"/>
    <property type="match status" value="1"/>
</dbReference>
<dbReference type="InterPro" id="IPR036986">
    <property type="entry name" value="S4_RNA-bd_sf"/>
</dbReference>
<dbReference type="GO" id="GO:0003723">
    <property type="term" value="F:RNA binding"/>
    <property type="evidence" value="ECO:0007669"/>
    <property type="project" value="UniProtKB-KW"/>
</dbReference>
<dbReference type="SUPFAM" id="SSF55174">
    <property type="entry name" value="Alpha-L RNA-binding motif"/>
    <property type="match status" value="1"/>
</dbReference>
<sequence length="201" mass="22458">MEGFGGYDQAERQMIAFHPDALVFSWDYPICCIKVEPKALKFSEPLTHRDYLGTILGLGVERSVIGDILVQDHGAWIFCHKKIKDFLLENLCRVRHTTVTAYSVEDPSEMPEPKLSPVFGTCSSIRLDALIAIAFQSSRSSMVSFIESGQVFVNGKLVTSNGYEPLEGDIISVRGKGRFRFDGIQGKTKKGRTSVTLMRYV</sequence>
<reference evidence="3" key="1">
    <citation type="submission" date="2019-11" db="EMBL/GenBank/DDBJ databases">
        <authorList>
            <person name="Feng L."/>
        </authorList>
    </citation>
    <scope>NUCLEOTIDE SEQUENCE</scope>
    <source>
        <strain evidence="3">BgluceraseaLFYP119</strain>
    </source>
</reference>
<name>A0A6N2SID3_9FIRM</name>
<dbReference type="Gene3D" id="3.10.290.10">
    <property type="entry name" value="RNA-binding S4 domain"/>
    <property type="match status" value="1"/>
</dbReference>
<dbReference type="Pfam" id="PF17774">
    <property type="entry name" value="YlmH_RBD"/>
    <property type="match status" value="1"/>
</dbReference>
<dbReference type="CDD" id="cd00165">
    <property type="entry name" value="S4"/>
    <property type="match status" value="1"/>
</dbReference>
<dbReference type="InterPro" id="IPR002942">
    <property type="entry name" value="S4_RNA-bd"/>
</dbReference>
<organism evidence="3">
    <name type="scientific">Blautia glucerasea</name>
    <dbReference type="NCBI Taxonomy" id="536633"/>
    <lineage>
        <taxon>Bacteria</taxon>
        <taxon>Bacillati</taxon>
        <taxon>Bacillota</taxon>
        <taxon>Clostridia</taxon>
        <taxon>Lachnospirales</taxon>
        <taxon>Lachnospiraceae</taxon>
        <taxon>Blautia</taxon>
    </lineage>
</organism>
<accession>A0A6N2SID3</accession>
<dbReference type="Gene3D" id="3.30.70.330">
    <property type="match status" value="1"/>
</dbReference>
<dbReference type="InterPro" id="IPR040591">
    <property type="entry name" value="RqcP2_RBD"/>
</dbReference>
<protein>
    <submittedName>
        <fullName evidence="3">S4 domain protein</fullName>
    </submittedName>
</protein>